<comment type="similarity">
    <text evidence="1">Belongs to the LysR transcriptional regulatory family.</text>
</comment>
<dbReference type="GO" id="GO:0003700">
    <property type="term" value="F:DNA-binding transcription factor activity"/>
    <property type="evidence" value="ECO:0007669"/>
    <property type="project" value="InterPro"/>
</dbReference>
<keyword evidence="3" id="KW-0238">DNA-binding</keyword>
<dbReference type="FunFam" id="1.10.10.10:FF:000001">
    <property type="entry name" value="LysR family transcriptional regulator"/>
    <property type="match status" value="1"/>
</dbReference>
<reference evidence="6 7" key="1">
    <citation type="submission" date="2018-07" db="EMBL/GenBank/DDBJ databases">
        <title>Exploring interactions and the metabolic potential of the ultra-small soil bacteria Hylemonella gracilis.</title>
        <authorList>
            <person name="Tyc O."/>
            <person name="Kulkarni P."/>
            <person name="Gawehns F."/>
            <person name="Hundscheid M."/>
            <person name="Zweers H."/>
            <person name="Garbeva P."/>
        </authorList>
    </citation>
    <scope>NUCLEOTIDE SEQUENCE [LARGE SCALE GENOMIC DNA]</scope>
    <source>
        <strain evidence="6 7">NS1</strain>
    </source>
</reference>
<dbReference type="EMBL" id="CP031395">
    <property type="protein sequence ID" value="QBK04581.1"/>
    <property type="molecule type" value="Genomic_DNA"/>
</dbReference>
<keyword evidence="4" id="KW-0804">Transcription</keyword>
<dbReference type="SUPFAM" id="SSF53850">
    <property type="entry name" value="Periplasmic binding protein-like II"/>
    <property type="match status" value="1"/>
</dbReference>
<evidence type="ECO:0000256" key="4">
    <source>
        <dbReference type="ARBA" id="ARBA00023163"/>
    </source>
</evidence>
<accession>A0A4P6UM54</accession>
<dbReference type="AlphaFoldDB" id="A0A4P6UM54"/>
<gene>
    <name evidence="6" type="ORF">DW355_07105</name>
</gene>
<dbReference type="GO" id="GO:0006351">
    <property type="term" value="P:DNA-templated transcription"/>
    <property type="evidence" value="ECO:0007669"/>
    <property type="project" value="TreeGrafter"/>
</dbReference>
<evidence type="ECO:0000313" key="7">
    <source>
        <dbReference type="Proteomes" id="UP000292939"/>
    </source>
</evidence>
<dbReference type="InterPro" id="IPR036388">
    <property type="entry name" value="WH-like_DNA-bd_sf"/>
</dbReference>
<dbReference type="Pfam" id="PF00126">
    <property type="entry name" value="HTH_1"/>
    <property type="match status" value="1"/>
</dbReference>
<dbReference type="InterPro" id="IPR036390">
    <property type="entry name" value="WH_DNA-bd_sf"/>
</dbReference>
<evidence type="ECO:0000256" key="3">
    <source>
        <dbReference type="ARBA" id="ARBA00023125"/>
    </source>
</evidence>
<protein>
    <submittedName>
        <fullName evidence="6">LysR family transcriptional regulator</fullName>
    </submittedName>
</protein>
<evidence type="ECO:0000256" key="2">
    <source>
        <dbReference type="ARBA" id="ARBA00023015"/>
    </source>
</evidence>
<dbReference type="InterPro" id="IPR058163">
    <property type="entry name" value="LysR-type_TF_proteobact-type"/>
</dbReference>
<dbReference type="PROSITE" id="PS50931">
    <property type="entry name" value="HTH_LYSR"/>
    <property type="match status" value="1"/>
</dbReference>
<dbReference type="RefSeq" id="WP_131278833.1">
    <property type="nucleotide sequence ID" value="NZ_CP031395.1"/>
</dbReference>
<dbReference type="KEGG" id="hgr:DW355_07105"/>
<dbReference type="PANTHER" id="PTHR30537:SF5">
    <property type="entry name" value="HTH-TYPE TRANSCRIPTIONAL ACTIVATOR TTDR-RELATED"/>
    <property type="match status" value="1"/>
</dbReference>
<feature type="domain" description="HTH lysR-type" evidence="5">
    <location>
        <begin position="1"/>
        <end position="59"/>
    </location>
</feature>
<organism evidence="6 7">
    <name type="scientific">Hylemonella gracilis</name>
    <dbReference type="NCBI Taxonomy" id="80880"/>
    <lineage>
        <taxon>Bacteria</taxon>
        <taxon>Pseudomonadati</taxon>
        <taxon>Pseudomonadota</taxon>
        <taxon>Betaproteobacteria</taxon>
        <taxon>Burkholderiales</taxon>
        <taxon>Comamonadaceae</taxon>
        <taxon>Hylemonella</taxon>
    </lineage>
</organism>
<proteinExistence type="inferred from homology"/>
<dbReference type="Gene3D" id="3.40.190.290">
    <property type="match status" value="1"/>
</dbReference>
<name>A0A4P6UM54_9BURK</name>
<sequence>MDRLHAMQVFVRVVETGSFSKTAREFATTQPTVTKLVAALEESLRVRLLNRNTRGISVTESGALYYEKCKTIVRDAEEADNSVRMQQTQAQGLLRVGTSVAFGRRVITPLALDFMAKHPQVQLDLSFEDRYTDLVAQGIDVAVRMGKLADSTLGARFLAANPWVLVAAPKYLRKQGMPKNASELSEHPALIYSSVLGDDVWRMTSPKGEAVTVPVAGRLRSNNLSAVLAAARNGYGIAAMPRYVASESLKSGHVVEVLQGHVLPEQEIHAVFPSPKLVPGKVMAFIAYLQSRLGDRWWDDLPKA</sequence>
<dbReference type="SUPFAM" id="SSF46785">
    <property type="entry name" value="Winged helix' DNA-binding domain"/>
    <property type="match status" value="1"/>
</dbReference>
<evidence type="ECO:0000256" key="1">
    <source>
        <dbReference type="ARBA" id="ARBA00009437"/>
    </source>
</evidence>
<dbReference type="Proteomes" id="UP000292939">
    <property type="component" value="Chromosome"/>
</dbReference>
<evidence type="ECO:0000259" key="5">
    <source>
        <dbReference type="PROSITE" id="PS50931"/>
    </source>
</evidence>
<dbReference type="PANTHER" id="PTHR30537">
    <property type="entry name" value="HTH-TYPE TRANSCRIPTIONAL REGULATOR"/>
    <property type="match status" value="1"/>
</dbReference>
<dbReference type="Gene3D" id="1.10.10.10">
    <property type="entry name" value="Winged helix-like DNA-binding domain superfamily/Winged helix DNA-binding domain"/>
    <property type="match status" value="1"/>
</dbReference>
<dbReference type="InterPro" id="IPR005119">
    <property type="entry name" value="LysR_subst-bd"/>
</dbReference>
<dbReference type="GO" id="GO:0043565">
    <property type="term" value="F:sequence-specific DNA binding"/>
    <property type="evidence" value="ECO:0007669"/>
    <property type="project" value="TreeGrafter"/>
</dbReference>
<dbReference type="InterPro" id="IPR000847">
    <property type="entry name" value="LysR_HTH_N"/>
</dbReference>
<evidence type="ECO:0000313" key="6">
    <source>
        <dbReference type="EMBL" id="QBK04581.1"/>
    </source>
</evidence>
<keyword evidence="2" id="KW-0805">Transcription regulation</keyword>
<dbReference type="CDD" id="cd08422">
    <property type="entry name" value="PBP2_CrgA_like"/>
    <property type="match status" value="1"/>
</dbReference>
<dbReference type="Pfam" id="PF03466">
    <property type="entry name" value="LysR_substrate"/>
    <property type="match status" value="1"/>
</dbReference>
<dbReference type="OrthoDB" id="8705920at2"/>